<evidence type="ECO:0000313" key="1">
    <source>
        <dbReference type="EMBL" id="NDV89153.1"/>
    </source>
</evidence>
<dbReference type="GO" id="GO:0016740">
    <property type="term" value="F:transferase activity"/>
    <property type="evidence" value="ECO:0007669"/>
    <property type="project" value="UniProtKB-KW"/>
</dbReference>
<dbReference type="Proteomes" id="UP000476332">
    <property type="component" value="Unassembled WGS sequence"/>
</dbReference>
<organism evidence="1 2">
    <name type="scientific">Aurantimonas aggregata</name>
    <dbReference type="NCBI Taxonomy" id="2047720"/>
    <lineage>
        <taxon>Bacteria</taxon>
        <taxon>Pseudomonadati</taxon>
        <taxon>Pseudomonadota</taxon>
        <taxon>Alphaproteobacteria</taxon>
        <taxon>Hyphomicrobiales</taxon>
        <taxon>Aurantimonadaceae</taxon>
        <taxon>Aurantimonas</taxon>
    </lineage>
</organism>
<dbReference type="SUPFAM" id="SSF56235">
    <property type="entry name" value="N-terminal nucleophile aminohydrolases (Ntn hydrolases)"/>
    <property type="match status" value="1"/>
</dbReference>
<dbReference type="RefSeq" id="WP_163046005.1">
    <property type="nucleotide sequence ID" value="NZ_JAAAMJ010000029.1"/>
</dbReference>
<dbReference type="PANTHER" id="PTHR43881:SF1">
    <property type="entry name" value="GAMMA-GLUTAMYLTRANSPEPTIDASE (AFU_ORTHOLOGUE AFUA_4G13580)"/>
    <property type="match status" value="1"/>
</dbReference>
<dbReference type="Pfam" id="PF01019">
    <property type="entry name" value="G_glu_transpept"/>
    <property type="match status" value="1"/>
</dbReference>
<keyword evidence="2" id="KW-1185">Reference proteome</keyword>
<dbReference type="AlphaFoldDB" id="A0A6L9MMW2"/>
<dbReference type="InterPro" id="IPR052896">
    <property type="entry name" value="GGT-like_enzyme"/>
</dbReference>
<proteinExistence type="predicted"/>
<protein>
    <submittedName>
        <fullName evidence="1">Gamma-glutamyltransferase</fullName>
    </submittedName>
</protein>
<dbReference type="InterPro" id="IPR043138">
    <property type="entry name" value="GGT_lsub"/>
</dbReference>
<accession>A0A6L9MMW2</accession>
<dbReference type="Gene3D" id="1.10.246.130">
    <property type="match status" value="1"/>
</dbReference>
<reference evidence="1 2" key="1">
    <citation type="submission" date="2020-01" db="EMBL/GenBank/DDBJ databases">
        <title>Genomes of bacteria type strains.</title>
        <authorList>
            <person name="Chen J."/>
            <person name="Zhu S."/>
            <person name="Chen J."/>
        </authorList>
    </citation>
    <scope>NUCLEOTIDE SEQUENCE [LARGE SCALE GENOMIC DNA]</scope>
    <source>
        <strain evidence="1 2">KCTC 52919</strain>
    </source>
</reference>
<dbReference type="EMBL" id="JAAAMJ010000029">
    <property type="protein sequence ID" value="NDV89153.1"/>
    <property type="molecule type" value="Genomic_DNA"/>
</dbReference>
<dbReference type="InterPro" id="IPR029055">
    <property type="entry name" value="Ntn_hydrolases_N"/>
</dbReference>
<dbReference type="Gene3D" id="3.60.20.40">
    <property type="match status" value="1"/>
</dbReference>
<comment type="caution">
    <text evidence="1">The sequence shown here is derived from an EMBL/GenBank/DDBJ whole genome shotgun (WGS) entry which is preliminary data.</text>
</comment>
<dbReference type="InterPro" id="IPR043137">
    <property type="entry name" value="GGT_ssub_C"/>
</dbReference>
<dbReference type="PRINTS" id="PR01210">
    <property type="entry name" value="GGTRANSPTASE"/>
</dbReference>
<name>A0A6L9MMW2_9HYPH</name>
<keyword evidence="1" id="KW-0808">Transferase</keyword>
<gene>
    <name evidence="1" type="ORF">GTW51_21015</name>
</gene>
<dbReference type="PANTHER" id="PTHR43881">
    <property type="entry name" value="GAMMA-GLUTAMYLTRANSPEPTIDASE (AFU_ORTHOLOGUE AFUA_4G13580)"/>
    <property type="match status" value="1"/>
</dbReference>
<sequence length="524" mass="55040">MFDFFSGRRPSTFARRAMIATSHPGATAAGLEILQRGGNAVDAGIAAVAVQSVVDPLMTGVGGDCYALYAPAGQGVKALNGSGRTPKAATLDAILASGLTGEIPQTSAHAITVPGAISAWCRLHRDYGSLPLDEIFARAIGYANGGYVVTLRVAKDWTAYCGVLDPHAAAVFLPDGRPPRVGDIRRNPALGRLLGAIASAGAGAFYAGENAGSMVRYLQSLGGLHTGEDFADGADAAQWVEPISATYKGYRVHECPPNGQGVTALLILKILERFDLGSMEAADRIHVQAEATKLAYHHRDLLVGDGEPDARALDTLLGDAAIDALRGRIALDQAREPVLWDEVEHADTVYLSVVDDEGNALSLINSLFKGFGSGRMDPATGVLFHNRGSSFSLKKGHVNAIAPSKRPMHTIIPGMVTEDGRAVMTFGVMGGHYQATGHAAFLSDVFDRGLDLQGAIDEPRSFAVNGVLELEPGIPDDVRRDLEARGHVIKIAPSPIGGAQAIRLHGEALEGGSDSRKDGMALGY</sequence>
<evidence type="ECO:0000313" key="2">
    <source>
        <dbReference type="Proteomes" id="UP000476332"/>
    </source>
</evidence>